<reference evidence="1 2" key="1">
    <citation type="submission" date="2017-11" db="EMBL/GenBank/DDBJ databases">
        <title>Complete genome of Rhizobium leguminosarum Norway, an ineffective micro-symbiont.</title>
        <authorList>
            <person name="Hoffrichter A."/>
            <person name="Liang J."/>
            <person name="Brachmann A."/>
            <person name="Marin M."/>
        </authorList>
    </citation>
    <scope>NUCLEOTIDE SEQUENCE [LARGE SCALE GENOMIC DNA]</scope>
    <source>
        <strain evidence="1 2">Norway</strain>
    </source>
</reference>
<dbReference type="AlphaFoldDB" id="A0A2K9YYR0"/>
<organism evidence="1 2">
    <name type="scientific">Rhizobium leguminosarum</name>
    <dbReference type="NCBI Taxonomy" id="384"/>
    <lineage>
        <taxon>Bacteria</taxon>
        <taxon>Pseudomonadati</taxon>
        <taxon>Pseudomonadota</taxon>
        <taxon>Alphaproteobacteria</taxon>
        <taxon>Hyphomicrobiales</taxon>
        <taxon>Rhizobiaceae</taxon>
        <taxon>Rhizobium/Agrobacterium group</taxon>
        <taxon>Rhizobium</taxon>
    </lineage>
</organism>
<dbReference type="InterPro" id="IPR001646">
    <property type="entry name" value="5peptide_repeat"/>
</dbReference>
<dbReference type="PANTHER" id="PTHR47200">
    <property type="entry name" value="THYLAKOID LUMENAL 15 KDA PROTEIN 1, CHLOROPLASTIC"/>
    <property type="match status" value="1"/>
</dbReference>
<name>A0A2K9YYR0_RHILE</name>
<sequence length="120" mass="13271">MNRDIKSEKILARYATGERIFRDLDRDDGTYDFSHSDLRGAVFSGNHFFASFREANLECADFSHCNVKASDFSRANLASATFFGSAIDAAIFDSADLTGTTFEEASAFGYVFGRGELPPR</sequence>
<evidence type="ECO:0000313" key="1">
    <source>
        <dbReference type="EMBL" id="AUW41135.1"/>
    </source>
</evidence>
<gene>
    <name evidence="1" type="ORF">CUJ84_Chr000728</name>
</gene>
<dbReference type="PANTHER" id="PTHR47200:SF2">
    <property type="entry name" value="THYLAKOID LUMENAL 15 KDA PROTEIN 1, CHLOROPLASTIC"/>
    <property type="match status" value="1"/>
</dbReference>
<dbReference type="SUPFAM" id="SSF141571">
    <property type="entry name" value="Pentapeptide repeat-like"/>
    <property type="match status" value="1"/>
</dbReference>
<dbReference type="RefSeq" id="WP_105005196.1">
    <property type="nucleotide sequence ID" value="NZ_CP025012.1"/>
</dbReference>
<proteinExistence type="predicted"/>
<dbReference type="Pfam" id="PF00805">
    <property type="entry name" value="Pentapeptide"/>
    <property type="match status" value="2"/>
</dbReference>
<protein>
    <submittedName>
        <fullName evidence="1">Pentapeptide repeat-containing protein</fullName>
    </submittedName>
</protein>
<dbReference type="Proteomes" id="UP000238523">
    <property type="component" value="Chromosome"/>
</dbReference>
<evidence type="ECO:0000313" key="2">
    <source>
        <dbReference type="Proteomes" id="UP000238523"/>
    </source>
</evidence>
<dbReference type="InterPro" id="IPR044213">
    <property type="entry name" value="At2g44920-like"/>
</dbReference>
<dbReference type="EMBL" id="CP025012">
    <property type="protein sequence ID" value="AUW41135.1"/>
    <property type="molecule type" value="Genomic_DNA"/>
</dbReference>
<dbReference type="Gene3D" id="2.160.20.80">
    <property type="entry name" value="E3 ubiquitin-protein ligase SopA"/>
    <property type="match status" value="1"/>
</dbReference>
<accession>A0A2K9YYR0</accession>